<organism evidence="1 2">
    <name type="scientific">Sphagnum jensenii</name>
    <dbReference type="NCBI Taxonomy" id="128206"/>
    <lineage>
        <taxon>Eukaryota</taxon>
        <taxon>Viridiplantae</taxon>
        <taxon>Streptophyta</taxon>
        <taxon>Embryophyta</taxon>
        <taxon>Bryophyta</taxon>
        <taxon>Sphagnophytina</taxon>
        <taxon>Sphagnopsida</taxon>
        <taxon>Sphagnales</taxon>
        <taxon>Sphagnaceae</taxon>
        <taxon>Sphagnum</taxon>
    </lineage>
</organism>
<evidence type="ECO:0000313" key="1">
    <source>
        <dbReference type="EMBL" id="CAK9272350.1"/>
    </source>
</evidence>
<name>A0ABP0X3X7_9BRYO</name>
<dbReference type="Proteomes" id="UP001497444">
    <property type="component" value="Chromosome 4"/>
</dbReference>
<sequence length="241" mass="26451">MPHSSDDLGDRGVAEIQLLDEGDDAGSVLLPPGIPSECCSMAILGEDLDRRVPVKGDGDVMRAGSLDSARVRGFFEFPGVGDGAGYIGDLVDPFRRGDPVNFLFADPVPYHRFVTVGGWVPWDVGDNEEFLPRLASWCEAPDEELCEQSLRLGLRVNNPKTSLGGRKDQRLPLDLHSGIGGFSDPYKVPHHSTYLVTHPGIRVPGCRRGTYPPDPLWAEFEFCQSFEQEAPFDPVKGLFKV</sequence>
<keyword evidence="2" id="KW-1185">Reference proteome</keyword>
<accession>A0ABP0X3X7</accession>
<protein>
    <submittedName>
        <fullName evidence="1">Uncharacterized protein</fullName>
    </submittedName>
</protein>
<dbReference type="EMBL" id="OZ020099">
    <property type="protein sequence ID" value="CAK9272350.1"/>
    <property type="molecule type" value="Genomic_DNA"/>
</dbReference>
<reference evidence="1" key="1">
    <citation type="submission" date="2024-02" db="EMBL/GenBank/DDBJ databases">
        <authorList>
            <consortium name="ELIXIR-Norway"/>
            <consortium name="Elixir Norway"/>
        </authorList>
    </citation>
    <scope>NUCLEOTIDE SEQUENCE</scope>
</reference>
<proteinExistence type="predicted"/>
<gene>
    <name evidence="1" type="ORF">CSSPJE1EN1_LOCUS17828</name>
</gene>
<evidence type="ECO:0000313" key="2">
    <source>
        <dbReference type="Proteomes" id="UP001497444"/>
    </source>
</evidence>